<feature type="active site" description="Proton acceptor" evidence="6">
    <location>
        <position position="72"/>
    </location>
</feature>
<dbReference type="GO" id="GO:0019674">
    <property type="term" value="P:NAD+ metabolic process"/>
    <property type="evidence" value="ECO:0007669"/>
    <property type="project" value="InterPro"/>
</dbReference>
<dbReference type="Gene3D" id="2.60.200.30">
    <property type="entry name" value="Probable inorganic polyphosphate/atp-NAD kinase, domain 2"/>
    <property type="match status" value="1"/>
</dbReference>
<keyword evidence="1 6" id="KW-0808">Transferase</keyword>
<dbReference type="Gene3D" id="3.40.50.10330">
    <property type="entry name" value="Probable inorganic polyphosphate/atp-NAD kinase, domain 1"/>
    <property type="match status" value="1"/>
</dbReference>
<dbReference type="Proteomes" id="UP000018837">
    <property type="component" value="Unassembled WGS sequence"/>
</dbReference>
<comment type="catalytic activity">
    <reaction evidence="5 6">
        <text>NAD(+) + ATP = ADP + NADP(+) + H(+)</text>
        <dbReference type="Rhea" id="RHEA:18629"/>
        <dbReference type="ChEBI" id="CHEBI:15378"/>
        <dbReference type="ChEBI" id="CHEBI:30616"/>
        <dbReference type="ChEBI" id="CHEBI:57540"/>
        <dbReference type="ChEBI" id="CHEBI:58349"/>
        <dbReference type="ChEBI" id="CHEBI:456216"/>
        <dbReference type="EC" id="2.7.1.23"/>
    </reaction>
</comment>
<evidence type="ECO:0000256" key="5">
    <source>
        <dbReference type="ARBA" id="ARBA00047925"/>
    </source>
</evidence>
<evidence type="ECO:0000256" key="2">
    <source>
        <dbReference type="ARBA" id="ARBA00022777"/>
    </source>
</evidence>
<comment type="caution">
    <text evidence="6">Lacks conserved residue(s) required for the propagation of feature annotation.</text>
</comment>
<dbReference type="PANTHER" id="PTHR20275">
    <property type="entry name" value="NAD KINASE"/>
    <property type="match status" value="1"/>
</dbReference>
<dbReference type="EMBL" id="AYUF01000295">
    <property type="protein sequence ID" value="ETK02822.1"/>
    <property type="molecule type" value="Genomic_DNA"/>
</dbReference>
<keyword evidence="4 6" id="KW-0520">NAD</keyword>
<dbReference type="AlphaFoldDB" id="W2C8J8"/>
<dbReference type="InterPro" id="IPR017437">
    <property type="entry name" value="ATP-NAD_kinase_PpnK-typ_C"/>
</dbReference>
<dbReference type="HAMAP" id="MF_00361">
    <property type="entry name" value="NAD_kinase"/>
    <property type="match status" value="1"/>
</dbReference>
<evidence type="ECO:0000256" key="4">
    <source>
        <dbReference type="ARBA" id="ARBA00023027"/>
    </source>
</evidence>
<dbReference type="EC" id="2.7.1.23" evidence="6"/>
<keyword evidence="2 6" id="KW-0418">Kinase</keyword>
<feature type="binding site" evidence="6">
    <location>
        <begin position="202"/>
        <end position="207"/>
    </location>
    <ligand>
        <name>NAD(+)</name>
        <dbReference type="ChEBI" id="CHEBI:57540"/>
    </ligand>
</feature>
<dbReference type="InterPro" id="IPR016064">
    <property type="entry name" value="NAD/diacylglycerol_kinase_sf"/>
</dbReference>
<comment type="function">
    <text evidence="6">Involved in the regulation of the intracellular balance of NAD and NADP, and is a key enzyme in the biosynthesis of NADP. Catalyzes specifically the phosphorylation on 2'-hydroxyl of the adenosine moiety of NAD to yield NADP.</text>
</comment>
<dbReference type="GO" id="GO:0005524">
    <property type="term" value="F:ATP binding"/>
    <property type="evidence" value="ECO:0007669"/>
    <property type="project" value="UniProtKB-KW"/>
</dbReference>
<keyword evidence="6" id="KW-0547">Nucleotide-binding</keyword>
<comment type="subcellular location">
    <subcellularLocation>
        <location evidence="6">Cytoplasm</location>
    </subcellularLocation>
</comment>
<dbReference type="InterPro" id="IPR017438">
    <property type="entry name" value="ATP-NAD_kinase_N"/>
</dbReference>
<comment type="cofactor">
    <cofactor evidence="6">
        <name>a divalent metal cation</name>
        <dbReference type="ChEBI" id="CHEBI:60240"/>
    </cofactor>
</comment>
<gene>
    <name evidence="6" type="primary">nadK</name>
    <name evidence="7" type="ORF">N425_02020</name>
</gene>
<evidence type="ECO:0000256" key="6">
    <source>
        <dbReference type="HAMAP-Rule" id="MF_00361"/>
    </source>
</evidence>
<feature type="binding site" evidence="6">
    <location>
        <position position="191"/>
    </location>
    <ligand>
        <name>NAD(+)</name>
        <dbReference type="ChEBI" id="CHEBI:57540"/>
    </ligand>
</feature>
<dbReference type="GO" id="GO:0046872">
    <property type="term" value="F:metal ion binding"/>
    <property type="evidence" value="ECO:0007669"/>
    <property type="project" value="UniProtKB-UniRule"/>
</dbReference>
<evidence type="ECO:0000313" key="8">
    <source>
        <dbReference type="Proteomes" id="UP000018837"/>
    </source>
</evidence>
<feature type="binding site" evidence="6">
    <location>
        <begin position="72"/>
        <end position="73"/>
    </location>
    <ligand>
        <name>NAD(+)</name>
        <dbReference type="ChEBI" id="CHEBI:57540"/>
    </ligand>
</feature>
<feature type="binding site" evidence="6">
    <location>
        <position position="226"/>
    </location>
    <ligand>
        <name>NAD(+)</name>
        <dbReference type="ChEBI" id="CHEBI:57540"/>
    </ligand>
</feature>
<organism evidence="7 8">
    <name type="scientific">Tannerella sp. oral taxon BU063 isolate Cell 2</name>
    <dbReference type="NCBI Taxonomy" id="1411148"/>
    <lineage>
        <taxon>Bacteria</taxon>
        <taxon>Pseudomonadati</taxon>
        <taxon>Bacteroidota</taxon>
        <taxon>Bacteroidia</taxon>
        <taxon>Bacteroidales</taxon>
        <taxon>Tannerellaceae</taxon>
        <taxon>Tannerella</taxon>
    </lineage>
</organism>
<dbReference type="PANTHER" id="PTHR20275:SF0">
    <property type="entry name" value="NAD KINASE"/>
    <property type="match status" value="1"/>
</dbReference>
<evidence type="ECO:0000256" key="1">
    <source>
        <dbReference type="ARBA" id="ARBA00022679"/>
    </source>
</evidence>
<proteinExistence type="inferred from homology"/>
<dbReference type="PATRIC" id="fig|1411148.3.peg.184"/>
<dbReference type="SUPFAM" id="SSF111331">
    <property type="entry name" value="NAD kinase/diacylglycerol kinase-like"/>
    <property type="match status" value="1"/>
</dbReference>
<dbReference type="GO" id="GO:0051287">
    <property type="term" value="F:NAD binding"/>
    <property type="evidence" value="ECO:0007669"/>
    <property type="project" value="UniProtKB-ARBA"/>
</dbReference>
<dbReference type="GO" id="GO:0003951">
    <property type="term" value="F:NAD+ kinase activity"/>
    <property type="evidence" value="ECO:0007669"/>
    <property type="project" value="UniProtKB-UniRule"/>
</dbReference>
<dbReference type="Pfam" id="PF01513">
    <property type="entry name" value="NAD_kinase"/>
    <property type="match status" value="1"/>
</dbReference>
<dbReference type="NCBIfam" id="NF002521">
    <property type="entry name" value="PRK01911.1"/>
    <property type="match status" value="1"/>
</dbReference>
<reference evidence="7 8" key="1">
    <citation type="submission" date="2013-11" db="EMBL/GenBank/DDBJ databases">
        <title>Single cell genomics of uncultured Tannerella BU063 (oral taxon 286).</title>
        <authorList>
            <person name="Beall C.J."/>
            <person name="Campbell A.G."/>
            <person name="Griffen A.L."/>
            <person name="Podar M."/>
            <person name="Leys E.J."/>
        </authorList>
    </citation>
    <scope>NUCLEOTIDE SEQUENCE [LARGE SCALE GENOMIC DNA]</scope>
    <source>
        <strain evidence="7">Cell 2</strain>
    </source>
</reference>
<comment type="caution">
    <text evidence="7">The sequence shown here is derived from an EMBL/GenBank/DDBJ whole genome shotgun (WGS) entry which is preliminary data.</text>
</comment>
<keyword evidence="6" id="KW-0067">ATP-binding</keyword>
<accession>W2C8J8</accession>
<evidence type="ECO:0000256" key="3">
    <source>
        <dbReference type="ARBA" id="ARBA00022857"/>
    </source>
</evidence>
<dbReference type="Pfam" id="PF20143">
    <property type="entry name" value="NAD_kinase_C"/>
    <property type="match status" value="1"/>
</dbReference>
<feature type="binding site" evidence="6">
    <location>
        <begin position="161"/>
        <end position="162"/>
    </location>
    <ligand>
        <name>NAD(+)</name>
        <dbReference type="ChEBI" id="CHEBI:57540"/>
    </ligand>
</feature>
<dbReference type="InterPro" id="IPR002504">
    <property type="entry name" value="NADK"/>
</dbReference>
<name>W2C8J8_9BACT</name>
<keyword evidence="6" id="KW-0963">Cytoplasm</keyword>
<evidence type="ECO:0000313" key="7">
    <source>
        <dbReference type="EMBL" id="ETK02822.1"/>
    </source>
</evidence>
<feature type="binding site" evidence="6">
    <location>
        <position position="77"/>
    </location>
    <ligand>
        <name>NAD(+)</name>
        <dbReference type="ChEBI" id="CHEBI:57540"/>
    </ligand>
</feature>
<keyword evidence="3 6" id="KW-0521">NADP</keyword>
<dbReference type="GO" id="GO:0006741">
    <property type="term" value="P:NADP+ biosynthetic process"/>
    <property type="evidence" value="ECO:0007669"/>
    <property type="project" value="UniProtKB-UniRule"/>
</dbReference>
<sequence length="307" mass="34232">MKIGIFGCGYRPDKLPLLQRLFEKLNRLEAEIFVSKDFHAFLTTTPHFCPPISGVLTVAPFDLDVALSVGGDGTFLRAAEQIGRQDIPILGINTGRLGFLAEAGPEQIEETLDELFRGDYRIERRMMLRLQTRGADGLTRSEIYPEKPSDSEEPSSNYALNEVVLLKRETSSMITIHTYLNKEYLTSYQADGLVIASPTGSTAYSMSVNGPILLPGSDNIVLSPVAPHSLNVRPLVIPASYEIILKTESRNDSYLVALDGRSRSLSTDVELSVCKADFSTQMIHRNNRNFYQTLRDKLMWGADIRVK</sequence>
<comment type="similarity">
    <text evidence="6">Belongs to the NAD kinase family.</text>
</comment>
<protein>
    <recommendedName>
        <fullName evidence="6">NAD kinase</fullName>
        <ecNumber evidence="6">2.7.1.23</ecNumber>
    </recommendedName>
    <alternativeName>
        <fullName evidence="6">ATP-dependent NAD kinase</fullName>
    </alternativeName>
</protein>
<dbReference type="GO" id="GO:0005737">
    <property type="term" value="C:cytoplasm"/>
    <property type="evidence" value="ECO:0007669"/>
    <property type="project" value="UniProtKB-SubCell"/>
</dbReference>